<dbReference type="CDD" id="cd01025">
    <property type="entry name" value="TOPRIM_recR"/>
    <property type="match status" value="1"/>
</dbReference>
<dbReference type="InterPro" id="IPR023627">
    <property type="entry name" value="Rcmb_RecR"/>
</dbReference>
<accession>A0AA35VY34</accession>
<gene>
    <name evidence="8" type="ORF">GBAR_LOCUS2183</name>
</gene>
<organism evidence="8 9">
    <name type="scientific">Geodia barretti</name>
    <name type="common">Barrett's horny sponge</name>
    <dbReference type="NCBI Taxonomy" id="519541"/>
    <lineage>
        <taxon>Eukaryota</taxon>
        <taxon>Metazoa</taxon>
        <taxon>Porifera</taxon>
        <taxon>Demospongiae</taxon>
        <taxon>Heteroscleromorpha</taxon>
        <taxon>Tetractinellida</taxon>
        <taxon>Astrophorina</taxon>
        <taxon>Geodiidae</taxon>
        <taxon>Geodia</taxon>
    </lineage>
</organism>
<evidence type="ECO:0000313" key="8">
    <source>
        <dbReference type="EMBL" id="CAI7997563.1"/>
    </source>
</evidence>
<dbReference type="GO" id="GO:0003677">
    <property type="term" value="F:DNA binding"/>
    <property type="evidence" value="ECO:0007669"/>
    <property type="project" value="InterPro"/>
</dbReference>
<keyword evidence="9" id="KW-1185">Reference proteome</keyword>
<dbReference type="Gene3D" id="6.10.250.240">
    <property type="match status" value="1"/>
</dbReference>
<dbReference type="PROSITE" id="PS50880">
    <property type="entry name" value="TOPRIM"/>
    <property type="match status" value="1"/>
</dbReference>
<evidence type="ECO:0000256" key="4">
    <source>
        <dbReference type="ARBA" id="ARBA00022833"/>
    </source>
</evidence>
<name>A0AA35VY34_GEOBA</name>
<keyword evidence="1" id="KW-0479">Metal-binding</keyword>
<evidence type="ECO:0000259" key="7">
    <source>
        <dbReference type="PROSITE" id="PS50880"/>
    </source>
</evidence>
<evidence type="ECO:0000256" key="2">
    <source>
        <dbReference type="ARBA" id="ARBA00022763"/>
    </source>
</evidence>
<dbReference type="PANTHER" id="PTHR30446:SF0">
    <property type="entry name" value="RECOMBINATION PROTEIN RECR"/>
    <property type="match status" value="1"/>
</dbReference>
<evidence type="ECO:0000256" key="6">
    <source>
        <dbReference type="ARBA" id="ARBA00023204"/>
    </source>
</evidence>
<keyword evidence="3" id="KW-0863">Zinc-finger</keyword>
<evidence type="ECO:0000313" key="9">
    <source>
        <dbReference type="Proteomes" id="UP001174909"/>
    </source>
</evidence>
<comment type="caution">
    <text evidence="8">The sequence shown here is derived from an EMBL/GenBank/DDBJ whole genome shotgun (WGS) entry which is preliminary data.</text>
</comment>
<proteinExistence type="inferred from homology"/>
<dbReference type="PANTHER" id="PTHR30446">
    <property type="entry name" value="RECOMBINATION PROTEIN RECR"/>
    <property type="match status" value="1"/>
</dbReference>
<evidence type="ECO:0000256" key="3">
    <source>
        <dbReference type="ARBA" id="ARBA00022771"/>
    </source>
</evidence>
<dbReference type="SUPFAM" id="SSF111304">
    <property type="entry name" value="Recombination protein RecR"/>
    <property type="match status" value="1"/>
</dbReference>
<dbReference type="Gene3D" id="3.40.1360.10">
    <property type="match status" value="1"/>
</dbReference>
<feature type="domain" description="Toprim" evidence="7">
    <location>
        <begin position="86"/>
        <end position="181"/>
    </location>
</feature>
<keyword evidence="6" id="KW-0234">DNA repair</keyword>
<dbReference type="Pfam" id="PF13662">
    <property type="entry name" value="Toprim_4"/>
    <property type="match status" value="1"/>
</dbReference>
<evidence type="ECO:0000256" key="1">
    <source>
        <dbReference type="ARBA" id="ARBA00022723"/>
    </source>
</evidence>
<protein>
    <submittedName>
        <fullName evidence="8">Recombination protein RecR</fullName>
    </submittedName>
</protein>
<dbReference type="Gene3D" id="1.10.8.420">
    <property type="entry name" value="RecR Domain 1"/>
    <property type="match status" value="1"/>
</dbReference>
<reference evidence="8" key="1">
    <citation type="submission" date="2023-03" db="EMBL/GenBank/DDBJ databases">
        <authorList>
            <person name="Steffen K."/>
            <person name="Cardenas P."/>
        </authorList>
    </citation>
    <scope>NUCLEOTIDE SEQUENCE</scope>
</reference>
<keyword evidence="4" id="KW-0862">Zinc</keyword>
<dbReference type="PROSITE" id="PS01300">
    <property type="entry name" value="RECR"/>
    <property type="match status" value="1"/>
</dbReference>
<dbReference type="InterPro" id="IPR006171">
    <property type="entry name" value="TOPRIM_dom"/>
</dbReference>
<dbReference type="EMBL" id="CASHTH010000317">
    <property type="protein sequence ID" value="CAI7997563.1"/>
    <property type="molecule type" value="Genomic_DNA"/>
</dbReference>
<dbReference type="GO" id="GO:0006310">
    <property type="term" value="P:DNA recombination"/>
    <property type="evidence" value="ECO:0007669"/>
    <property type="project" value="UniProtKB-KW"/>
</dbReference>
<dbReference type="Pfam" id="PF21176">
    <property type="entry name" value="RecR_HhH"/>
    <property type="match status" value="1"/>
</dbReference>
<dbReference type="NCBIfam" id="TIGR00615">
    <property type="entry name" value="recR"/>
    <property type="match status" value="1"/>
</dbReference>
<dbReference type="InterPro" id="IPR034137">
    <property type="entry name" value="TOPRIM_RecR"/>
</dbReference>
<dbReference type="Pfam" id="PF02132">
    <property type="entry name" value="RecR_ZnF"/>
    <property type="match status" value="1"/>
</dbReference>
<dbReference type="HAMAP" id="MF_00017">
    <property type="entry name" value="RecR"/>
    <property type="match status" value="1"/>
</dbReference>
<evidence type="ECO:0000256" key="5">
    <source>
        <dbReference type="ARBA" id="ARBA00023172"/>
    </source>
</evidence>
<dbReference type="Proteomes" id="UP001174909">
    <property type="component" value="Unassembled WGS sequence"/>
</dbReference>
<dbReference type="InterPro" id="IPR015967">
    <property type="entry name" value="Rcmb_RecR_Znf"/>
</dbReference>
<dbReference type="InterPro" id="IPR000093">
    <property type="entry name" value="DNA_Rcmb_RecR"/>
</dbReference>
<dbReference type="GO" id="GO:0006281">
    <property type="term" value="P:DNA repair"/>
    <property type="evidence" value="ECO:0007669"/>
    <property type="project" value="UniProtKB-KW"/>
</dbReference>
<dbReference type="AlphaFoldDB" id="A0AA35VY34"/>
<keyword evidence="2" id="KW-0227">DNA damage</keyword>
<dbReference type="SMART" id="SM00493">
    <property type="entry name" value="TOPRIM"/>
    <property type="match status" value="1"/>
</dbReference>
<dbReference type="Pfam" id="PF21175">
    <property type="entry name" value="RecR_C"/>
    <property type="match status" value="1"/>
</dbReference>
<keyword evidence="5" id="KW-0233">DNA recombination</keyword>
<dbReference type="GO" id="GO:0008270">
    <property type="term" value="F:zinc ion binding"/>
    <property type="evidence" value="ECO:0007669"/>
    <property type="project" value="UniProtKB-KW"/>
</dbReference>
<sequence length="205" mass="22532">MTLEHLPSAAPSLARLIQELNKLPGIGPKSAQRLAYFIIRLPDEEAYDLANAINAVKQSIMFCGQCQNLTDASPCSVCANNQRNREQICVVEEPLDVLALERTHCYRGLYHVLHGVLSPLNGVGPDQIKLRELFARLSDGEVRELVIATNPTLEGEATAMYISRHLAGSDVRVTHLARGLPVGGSLEYTDEVTLSRAFQGRQQVD</sequence>